<dbReference type="InterPro" id="IPR025724">
    <property type="entry name" value="GAG-pre-integrase_dom"/>
</dbReference>
<dbReference type="Proteomes" id="UP001151760">
    <property type="component" value="Unassembled WGS sequence"/>
</dbReference>
<evidence type="ECO:0000259" key="1">
    <source>
        <dbReference type="PROSITE" id="PS50994"/>
    </source>
</evidence>
<dbReference type="Pfam" id="PF25597">
    <property type="entry name" value="SH3_retrovirus"/>
    <property type="match status" value="1"/>
</dbReference>
<dbReference type="InterPro" id="IPR013103">
    <property type="entry name" value="RVT_2"/>
</dbReference>
<evidence type="ECO:0000313" key="2">
    <source>
        <dbReference type="EMBL" id="GJT05176.1"/>
    </source>
</evidence>
<dbReference type="InterPro" id="IPR043502">
    <property type="entry name" value="DNA/RNA_pol_sf"/>
</dbReference>
<reference evidence="2" key="1">
    <citation type="journal article" date="2022" name="Int. J. Mol. Sci.">
        <title>Draft Genome of Tanacetum Coccineum: Genomic Comparison of Closely Related Tanacetum-Family Plants.</title>
        <authorList>
            <person name="Yamashiro T."/>
            <person name="Shiraishi A."/>
            <person name="Nakayama K."/>
            <person name="Satake H."/>
        </authorList>
    </citation>
    <scope>NUCLEOTIDE SEQUENCE</scope>
</reference>
<dbReference type="InterPro" id="IPR012337">
    <property type="entry name" value="RNaseH-like_sf"/>
</dbReference>
<comment type="caution">
    <text evidence="2">The sequence shown here is derived from an EMBL/GenBank/DDBJ whole genome shotgun (WGS) entry which is preliminary data.</text>
</comment>
<dbReference type="InterPro" id="IPR036397">
    <property type="entry name" value="RNaseH_sf"/>
</dbReference>
<dbReference type="InterPro" id="IPR057670">
    <property type="entry name" value="SH3_retrovirus"/>
</dbReference>
<evidence type="ECO:0000313" key="3">
    <source>
        <dbReference type="Proteomes" id="UP001151760"/>
    </source>
</evidence>
<reference evidence="2" key="2">
    <citation type="submission" date="2022-01" db="EMBL/GenBank/DDBJ databases">
        <authorList>
            <person name="Yamashiro T."/>
            <person name="Shiraishi A."/>
            <person name="Satake H."/>
            <person name="Nakayama K."/>
        </authorList>
    </citation>
    <scope>NUCLEOTIDE SEQUENCE</scope>
</reference>
<dbReference type="Pfam" id="PF07727">
    <property type="entry name" value="RVT_2"/>
    <property type="match status" value="1"/>
</dbReference>
<gene>
    <name evidence="2" type="ORF">Tco_0839638</name>
</gene>
<dbReference type="Pfam" id="PF13976">
    <property type="entry name" value="gag_pre-integrs"/>
    <property type="match status" value="1"/>
</dbReference>
<proteinExistence type="predicted"/>
<protein>
    <submittedName>
        <fullName evidence="2">Retrovirus-related pol polyprotein from transposon TNT 1-94</fullName>
    </submittedName>
</protein>
<dbReference type="PANTHER" id="PTHR11439:SF509">
    <property type="entry name" value="RNA-DIRECTED DNA POLYMERASE"/>
    <property type="match status" value="1"/>
</dbReference>
<name>A0ABQ5AVT5_9ASTR</name>
<dbReference type="EMBL" id="BQNB010012566">
    <property type="protein sequence ID" value="GJT05176.1"/>
    <property type="molecule type" value="Genomic_DNA"/>
</dbReference>
<dbReference type="InterPro" id="IPR001584">
    <property type="entry name" value="Integrase_cat-core"/>
</dbReference>
<dbReference type="SUPFAM" id="SSF56672">
    <property type="entry name" value="DNA/RNA polymerases"/>
    <property type="match status" value="1"/>
</dbReference>
<dbReference type="PROSITE" id="PS50994">
    <property type="entry name" value="INTEGRASE"/>
    <property type="match status" value="1"/>
</dbReference>
<organism evidence="2 3">
    <name type="scientific">Tanacetum coccineum</name>
    <dbReference type="NCBI Taxonomy" id="301880"/>
    <lineage>
        <taxon>Eukaryota</taxon>
        <taxon>Viridiplantae</taxon>
        <taxon>Streptophyta</taxon>
        <taxon>Embryophyta</taxon>
        <taxon>Tracheophyta</taxon>
        <taxon>Spermatophyta</taxon>
        <taxon>Magnoliopsida</taxon>
        <taxon>eudicotyledons</taxon>
        <taxon>Gunneridae</taxon>
        <taxon>Pentapetalae</taxon>
        <taxon>asterids</taxon>
        <taxon>campanulids</taxon>
        <taxon>Asterales</taxon>
        <taxon>Asteraceae</taxon>
        <taxon>Asteroideae</taxon>
        <taxon>Anthemideae</taxon>
        <taxon>Anthemidinae</taxon>
        <taxon>Tanacetum</taxon>
    </lineage>
</organism>
<dbReference type="Gene3D" id="3.30.420.10">
    <property type="entry name" value="Ribonuclease H-like superfamily/Ribonuclease H"/>
    <property type="match status" value="1"/>
</dbReference>
<sequence>MGQFCNSDLEVAFRKHTCFIRDLDGVDLLKGSRGSNLYTLSMDNLLLSSPICLLSKASKTKSWLWHRRLSHLNFDYITSLATQARNIPTNLKLKTTSKKNISVAYGSLWANEDSKYQWEEIHTVRLNATVRNIRTDNGTEFVNQTLKAYYEEVRISHQTSVARTPQQNGVVERQNRTLVEAARTMLIFLKAPEDLGKLKPKADIGIFIGYAPAKKAFRIYNKRTRLIIETIHVDFNELSAMASEQFSSGPGTISSGLVQNIPSSTPFDHQVPVVHTQETYCFHLGTTFTTLYFLVCTIFIVLLTTTPETLSPIIPLGVKEADHGNEVAHMDNNPFVEFPILKPSSEESSTQIEAMQEELNEFECLKVWELVPRLDHVMIITLKWIYKVKLDELGGVLKNKAHLVARGYHQEEGINFKESFSPVARLETIRTFIAFAAHMNMVVYQMDVKTAFLNGILREEVYVIQPDGFVDPENPNHVYKLKKALYGLKQALRAWYDLLSSFLLSQKFSKGTVDPTLFIRREGKYILLYGIETCDPADTPMVEKSKLDEDPQGKAVDPTRYRGMIGTLMYHISSRPDLVFAMCMCARLQVVITVKKNRYKEFDEDVESSKLVPYILDSCIALTAFADADHLGFQDTRKSTAGSMQLLGERLMRSQLTNYGLVFNKIPLYCDNKSAIALCCNNVQHSRSKHIDIRHHFIKEQVENRVVELYFVRTEYQLADIFTKPLARERLEFLIKKLGMQSMSPETLKKLADEEEE</sequence>
<keyword evidence="3" id="KW-1185">Reference proteome</keyword>
<dbReference type="CDD" id="cd09272">
    <property type="entry name" value="RNase_HI_RT_Ty1"/>
    <property type="match status" value="1"/>
</dbReference>
<dbReference type="SUPFAM" id="SSF53098">
    <property type="entry name" value="Ribonuclease H-like"/>
    <property type="match status" value="1"/>
</dbReference>
<dbReference type="PANTHER" id="PTHR11439">
    <property type="entry name" value="GAG-POL-RELATED RETROTRANSPOSON"/>
    <property type="match status" value="1"/>
</dbReference>
<accession>A0ABQ5AVT5</accession>
<feature type="domain" description="Integrase catalytic" evidence="1">
    <location>
        <begin position="46"/>
        <end position="258"/>
    </location>
</feature>